<evidence type="ECO:0000313" key="5">
    <source>
        <dbReference type="EMBL" id="ASE39712.1"/>
    </source>
</evidence>
<dbReference type="CDD" id="cd17546">
    <property type="entry name" value="REC_hyHK_CKI1_RcsC-like"/>
    <property type="match status" value="1"/>
</dbReference>
<protein>
    <submittedName>
        <fullName evidence="5">Response regulator</fullName>
    </submittedName>
</protein>
<dbReference type="EMBL" id="CP022048">
    <property type="protein sequence ID" value="ASE39712.1"/>
    <property type="molecule type" value="Genomic_DNA"/>
</dbReference>
<keyword evidence="2" id="KW-0902">Two-component regulatory system</keyword>
<sequence>MRVLIVDDHPANRDLLRIMLQAADCDTAEACDGREAVNAASAEAFDLILMDVRMPVMDGLAATRAIRALADPASRTPILAVTAEAMPEDAARCLSAGMDGHLAKPVTQAKLYAAIDETLSAAASRLDARAA</sequence>
<evidence type="ECO:0000313" key="6">
    <source>
        <dbReference type="Proteomes" id="UP000197050"/>
    </source>
</evidence>
<dbReference type="Pfam" id="PF00072">
    <property type="entry name" value="Response_reg"/>
    <property type="match status" value="1"/>
</dbReference>
<gene>
    <name evidence="5" type="ORF">CEP68_09490</name>
</gene>
<dbReference type="GO" id="GO:0000160">
    <property type="term" value="P:phosphorelay signal transduction system"/>
    <property type="evidence" value="ECO:0007669"/>
    <property type="project" value="UniProtKB-KW"/>
</dbReference>
<dbReference type="Gene3D" id="3.40.50.2300">
    <property type="match status" value="1"/>
</dbReference>
<reference evidence="6" key="1">
    <citation type="submission" date="2017-06" db="EMBL/GenBank/DDBJ databases">
        <title>FDA dAtabase for Regulatory Grade micrObial Sequences (FDA-ARGOS): Supporting development and validation of Infectious Disease Dx tests.</title>
        <authorList>
            <person name="Minogue T."/>
            <person name="Wolcott M."/>
            <person name="Wasieloski L."/>
            <person name="Aguilar W."/>
            <person name="Moore D."/>
            <person name="Tallon L."/>
            <person name="Sadzewicz L."/>
            <person name="Sengamalay N."/>
            <person name="Ott S."/>
            <person name="Godinez A."/>
            <person name="Nagaraj S."/>
            <person name="Nadendla S."/>
            <person name="Geyer C."/>
            <person name="Sichtig H."/>
        </authorList>
    </citation>
    <scope>NUCLEOTIDE SEQUENCE [LARGE SCALE GENOMIC DNA]</scope>
    <source>
        <strain evidence="6">FDAARGOS_289</strain>
    </source>
</reference>
<dbReference type="SMART" id="SM00448">
    <property type="entry name" value="REC"/>
    <property type="match status" value="1"/>
</dbReference>
<dbReference type="RefSeq" id="WP_088582624.1">
    <property type="nucleotide sequence ID" value="NZ_CP022048.2"/>
</dbReference>
<evidence type="ECO:0000256" key="1">
    <source>
        <dbReference type="ARBA" id="ARBA00022553"/>
    </source>
</evidence>
<evidence type="ECO:0000256" key="3">
    <source>
        <dbReference type="PROSITE-ProRule" id="PRU00169"/>
    </source>
</evidence>
<evidence type="ECO:0000256" key="2">
    <source>
        <dbReference type="ARBA" id="ARBA00023012"/>
    </source>
</evidence>
<accession>A0A1Z3U8Z9</accession>
<feature type="domain" description="Response regulatory" evidence="4">
    <location>
        <begin position="2"/>
        <end position="119"/>
    </location>
</feature>
<feature type="modified residue" description="4-aspartylphosphate" evidence="3">
    <location>
        <position position="51"/>
    </location>
</feature>
<proteinExistence type="predicted"/>
<dbReference type="PROSITE" id="PS50110">
    <property type="entry name" value="RESPONSE_REGULATORY"/>
    <property type="match status" value="1"/>
</dbReference>
<dbReference type="AlphaFoldDB" id="A0A1Z3U8Z9"/>
<evidence type="ECO:0000259" key="4">
    <source>
        <dbReference type="PROSITE" id="PS50110"/>
    </source>
</evidence>
<dbReference type="PANTHER" id="PTHR45339">
    <property type="entry name" value="HYBRID SIGNAL TRANSDUCTION HISTIDINE KINASE J"/>
    <property type="match status" value="1"/>
</dbReference>
<dbReference type="GeneID" id="34013943"/>
<name>A0A1Z3U8Z9_BREVE</name>
<keyword evidence="1 3" id="KW-0597">Phosphoprotein</keyword>
<dbReference type="PANTHER" id="PTHR45339:SF1">
    <property type="entry name" value="HYBRID SIGNAL TRANSDUCTION HISTIDINE KINASE J"/>
    <property type="match status" value="1"/>
</dbReference>
<dbReference type="InterPro" id="IPR001789">
    <property type="entry name" value="Sig_transdc_resp-reg_receiver"/>
</dbReference>
<dbReference type="KEGG" id="bvc:CEP68_09490"/>
<dbReference type="SUPFAM" id="SSF52172">
    <property type="entry name" value="CheY-like"/>
    <property type="match status" value="1"/>
</dbReference>
<organism evidence="5 6">
    <name type="scientific">Brevundimonas vesicularis</name>
    <name type="common">Pseudomonas vesicularis</name>
    <dbReference type="NCBI Taxonomy" id="41276"/>
    <lineage>
        <taxon>Bacteria</taxon>
        <taxon>Pseudomonadati</taxon>
        <taxon>Pseudomonadota</taxon>
        <taxon>Alphaproteobacteria</taxon>
        <taxon>Caulobacterales</taxon>
        <taxon>Caulobacteraceae</taxon>
        <taxon>Brevundimonas</taxon>
    </lineage>
</organism>
<dbReference type="Proteomes" id="UP000197050">
    <property type="component" value="Chromosome"/>
</dbReference>
<dbReference type="InterPro" id="IPR011006">
    <property type="entry name" value="CheY-like_superfamily"/>
</dbReference>